<gene>
    <name evidence="2" type="ORF">AVEN_152684_1</name>
</gene>
<keyword evidence="3" id="KW-1185">Reference proteome</keyword>
<dbReference type="Proteomes" id="UP000499080">
    <property type="component" value="Unassembled WGS sequence"/>
</dbReference>
<sequence length="168" mass="19428">MESGIAALDTDTKSERNTQRIHLAVIWVPSTRIICLLNVNWKLHFVQAKMKETVYYLVLKLQFEEDEKPATEKNKSSASTAEKQPETYARKIKKGPHTVLLYPTQKAEEQGAERNKTFSVKHLLESSIHLLKDKIKDVRKSRNQDLVFDCENDFDVQKILASIQKKMN</sequence>
<reference evidence="2 3" key="1">
    <citation type="journal article" date="2019" name="Sci. Rep.">
        <title>Orb-weaving spider Araneus ventricosus genome elucidates the spidroin gene catalogue.</title>
        <authorList>
            <person name="Kono N."/>
            <person name="Nakamura H."/>
            <person name="Ohtoshi R."/>
            <person name="Moran D.A.P."/>
            <person name="Shinohara A."/>
            <person name="Yoshida Y."/>
            <person name="Fujiwara M."/>
            <person name="Mori M."/>
            <person name="Tomita M."/>
            <person name="Arakawa K."/>
        </authorList>
    </citation>
    <scope>NUCLEOTIDE SEQUENCE [LARGE SCALE GENOMIC DNA]</scope>
</reference>
<protein>
    <submittedName>
        <fullName evidence="2">Uncharacterized protein</fullName>
    </submittedName>
</protein>
<evidence type="ECO:0000313" key="3">
    <source>
        <dbReference type="Proteomes" id="UP000499080"/>
    </source>
</evidence>
<evidence type="ECO:0000256" key="1">
    <source>
        <dbReference type="SAM" id="MobiDB-lite"/>
    </source>
</evidence>
<feature type="region of interest" description="Disordered" evidence="1">
    <location>
        <begin position="67"/>
        <end position="96"/>
    </location>
</feature>
<organism evidence="2 3">
    <name type="scientific">Araneus ventricosus</name>
    <name type="common">Orbweaver spider</name>
    <name type="synonym">Epeira ventricosa</name>
    <dbReference type="NCBI Taxonomy" id="182803"/>
    <lineage>
        <taxon>Eukaryota</taxon>
        <taxon>Metazoa</taxon>
        <taxon>Ecdysozoa</taxon>
        <taxon>Arthropoda</taxon>
        <taxon>Chelicerata</taxon>
        <taxon>Arachnida</taxon>
        <taxon>Araneae</taxon>
        <taxon>Araneomorphae</taxon>
        <taxon>Entelegynae</taxon>
        <taxon>Araneoidea</taxon>
        <taxon>Araneidae</taxon>
        <taxon>Araneus</taxon>
    </lineage>
</organism>
<comment type="caution">
    <text evidence="2">The sequence shown here is derived from an EMBL/GenBank/DDBJ whole genome shotgun (WGS) entry which is preliminary data.</text>
</comment>
<name>A0A4Y2HVS6_ARAVE</name>
<evidence type="ECO:0000313" key="2">
    <source>
        <dbReference type="EMBL" id="GBM69604.1"/>
    </source>
</evidence>
<accession>A0A4Y2HVS6</accession>
<proteinExistence type="predicted"/>
<dbReference type="AlphaFoldDB" id="A0A4Y2HVS6"/>
<dbReference type="EMBL" id="BGPR01002203">
    <property type="protein sequence ID" value="GBM69604.1"/>
    <property type="molecule type" value="Genomic_DNA"/>
</dbReference>